<dbReference type="STRING" id="717646.M2MXN7"/>
<dbReference type="GO" id="GO:0004556">
    <property type="term" value="F:alpha-amylase activity"/>
    <property type="evidence" value="ECO:0007669"/>
    <property type="project" value="TreeGrafter"/>
</dbReference>
<dbReference type="RefSeq" id="XP_007681755.1">
    <property type="nucleotide sequence ID" value="XM_007683565.1"/>
</dbReference>
<keyword evidence="3" id="KW-0378">Hydrolase</keyword>
<dbReference type="SUPFAM" id="SSF51011">
    <property type="entry name" value="Glycosyl hydrolase domain"/>
    <property type="match status" value="1"/>
</dbReference>
<dbReference type="EMBL" id="KB445564">
    <property type="protein sequence ID" value="EMC91434.1"/>
    <property type="molecule type" value="Genomic_DNA"/>
</dbReference>
<dbReference type="SUPFAM" id="SSF51445">
    <property type="entry name" value="(Trans)glycosidases"/>
    <property type="match status" value="1"/>
</dbReference>
<dbReference type="PANTHER" id="PTHR10357:SF179">
    <property type="entry name" value="NEUTRAL AND BASIC AMINO ACID TRANSPORT PROTEIN RBAT"/>
    <property type="match status" value="1"/>
</dbReference>
<dbReference type="GO" id="GO:0033934">
    <property type="term" value="F:glucan 1,4-alpha-maltotriohydrolase activity"/>
    <property type="evidence" value="ECO:0007669"/>
    <property type="project" value="TreeGrafter"/>
</dbReference>
<dbReference type="PANTHER" id="PTHR10357">
    <property type="entry name" value="ALPHA-AMYLASE FAMILY MEMBER"/>
    <property type="match status" value="1"/>
</dbReference>
<evidence type="ECO:0000313" key="4">
    <source>
        <dbReference type="Proteomes" id="UP000011761"/>
    </source>
</evidence>
<evidence type="ECO:0000256" key="1">
    <source>
        <dbReference type="ARBA" id="ARBA00008061"/>
    </source>
</evidence>
<keyword evidence="4" id="KW-1185">Reference proteome</keyword>
<dbReference type="GO" id="GO:0005987">
    <property type="term" value="P:sucrose catabolic process"/>
    <property type="evidence" value="ECO:0007669"/>
    <property type="project" value="TreeGrafter"/>
</dbReference>
<dbReference type="OMA" id="QTKLMMT"/>
<dbReference type="Gene3D" id="3.20.20.80">
    <property type="entry name" value="Glycosidases"/>
    <property type="match status" value="1"/>
</dbReference>
<proteinExistence type="inferred from homology"/>
<dbReference type="InterPro" id="IPR017853">
    <property type="entry name" value="GH"/>
</dbReference>
<dbReference type="OrthoDB" id="1740265at2759"/>
<dbReference type="SMART" id="SM00642">
    <property type="entry name" value="Aamy"/>
    <property type="match status" value="1"/>
</dbReference>
<reference evidence="3 4" key="1">
    <citation type="journal article" date="2012" name="PLoS Pathog.">
        <title>Diverse lifestyles and strategies of plant pathogenesis encoded in the genomes of eighteen Dothideomycetes fungi.</title>
        <authorList>
            <person name="Ohm R.A."/>
            <person name="Feau N."/>
            <person name="Henrissat B."/>
            <person name="Schoch C.L."/>
            <person name="Horwitz B.A."/>
            <person name="Barry K.W."/>
            <person name="Condon B.J."/>
            <person name="Copeland A.C."/>
            <person name="Dhillon B."/>
            <person name="Glaser F."/>
            <person name="Hesse C.N."/>
            <person name="Kosti I."/>
            <person name="LaButti K."/>
            <person name="Lindquist E.A."/>
            <person name="Lucas S."/>
            <person name="Salamov A.A."/>
            <person name="Bradshaw R.E."/>
            <person name="Ciuffetti L."/>
            <person name="Hamelin R.C."/>
            <person name="Kema G.H.J."/>
            <person name="Lawrence C."/>
            <person name="Scott J.A."/>
            <person name="Spatafora J.W."/>
            <person name="Turgeon B.G."/>
            <person name="de Wit P.J.G.M."/>
            <person name="Zhong S."/>
            <person name="Goodwin S.B."/>
            <person name="Grigoriev I.V."/>
        </authorList>
    </citation>
    <scope>NUCLEOTIDE SEQUENCE [LARGE SCALE GENOMIC DNA]</scope>
    <source>
        <strain evidence="3 4">UAMH 10762</strain>
    </source>
</reference>
<dbReference type="InterPro" id="IPR013780">
    <property type="entry name" value="Glyco_hydro_b"/>
</dbReference>
<organism evidence="3 4">
    <name type="scientific">Baudoinia panamericana (strain UAMH 10762)</name>
    <name type="common">Angels' share fungus</name>
    <name type="synonym">Baudoinia compniacensis (strain UAMH 10762)</name>
    <dbReference type="NCBI Taxonomy" id="717646"/>
    <lineage>
        <taxon>Eukaryota</taxon>
        <taxon>Fungi</taxon>
        <taxon>Dikarya</taxon>
        <taxon>Ascomycota</taxon>
        <taxon>Pezizomycotina</taxon>
        <taxon>Dothideomycetes</taxon>
        <taxon>Dothideomycetidae</taxon>
        <taxon>Mycosphaerellales</taxon>
        <taxon>Teratosphaeriaceae</taxon>
        <taxon>Baudoinia</taxon>
    </lineage>
</organism>
<sequence length="388" mass="43754">MVFWLEKGVDGFRVDTVNMYSKDPAFPDAPVTDLNAECQEAGLTYCNGPRMNEYLAEMHAILSRYDAVTVGECPFTPDIDTVVGYVSAAQKRLNMVFQFDAVDIGKGKVFQYQTTPFNYTLSDLRNAISQTQGLLRYPDAWTTSFIENHDQARSISRFGDDSPRWRVRSGKILAMLFACLSGTLFIYQGQEIGMINMPKDWPIEEYLDVDSSNYYRMVAQRSKNDPAELANAHAALQHLSRDHARTPMQWNAAVNGGFTSPDTKPWMRVNSSATSINVAKQVKDRDSILAFWKHMLQMRKTYSNLLVHGELELLDQDNGSVFSFVKQGTRGQRALVTCNFAGEHSKAPGVLKHNQRKLLLSNVGSIGESCEVHPDVLEPWEGRLYLLN</sequence>
<gene>
    <name evidence="3" type="ORF">BAUCODRAFT_143829</name>
</gene>
<dbReference type="HOGENOM" id="CLU_006462_5_0_1"/>
<dbReference type="GO" id="GO:0004575">
    <property type="term" value="F:sucrose alpha-glucosidase activity"/>
    <property type="evidence" value="ECO:0007669"/>
    <property type="project" value="TreeGrafter"/>
</dbReference>
<dbReference type="Pfam" id="PF00128">
    <property type="entry name" value="Alpha-amylase"/>
    <property type="match status" value="1"/>
</dbReference>
<dbReference type="InterPro" id="IPR006047">
    <property type="entry name" value="GH13_cat_dom"/>
</dbReference>
<dbReference type="FunFam" id="3.20.20.80:FF:000087">
    <property type="entry name" value="Oligo-1,6-glucosidase IMA1"/>
    <property type="match status" value="1"/>
</dbReference>
<evidence type="ECO:0000259" key="2">
    <source>
        <dbReference type="SMART" id="SM00642"/>
    </source>
</evidence>
<protein>
    <submittedName>
        <fullName evidence="3">Glycoside hydrolase family 13 protein</fullName>
    </submittedName>
</protein>
<dbReference type="GeneID" id="19108449"/>
<dbReference type="eggNOG" id="KOG0471">
    <property type="taxonomic scope" value="Eukaryota"/>
</dbReference>
<evidence type="ECO:0000313" key="3">
    <source>
        <dbReference type="EMBL" id="EMC91434.1"/>
    </source>
</evidence>
<dbReference type="Proteomes" id="UP000011761">
    <property type="component" value="Unassembled WGS sequence"/>
</dbReference>
<comment type="similarity">
    <text evidence="1">Belongs to the glycosyl hydrolase 13 family.</text>
</comment>
<name>M2MXN7_BAUPA</name>
<feature type="domain" description="Glycosyl hydrolase family 13 catalytic" evidence="2">
    <location>
        <begin position="3"/>
        <end position="245"/>
    </location>
</feature>
<accession>M2MXN7</accession>
<dbReference type="Gene3D" id="2.60.40.1180">
    <property type="entry name" value="Golgi alpha-mannosidase II"/>
    <property type="match status" value="1"/>
</dbReference>
<dbReference type="GO" id="GO:0000025">
    <property type="term" value="P:maltose catabolic process"/>
    <property type="evidence" value="ECO:0007669"/>
    <property type="project" value="TreeGrafter"/>
</dbReference>
<dbReference type="GO" id="GO:0004574">
    <property type="term" value="F:oligo-1,6-glucosidase activity"/>
    <property type="evidence" value="ECO:0007669"/>
    <property type="project" value="TreeGrafter"/>
</dbReference>
<dbReference type="KEGG" id="bcom:BAUCODRAFT_143829"/>
<dbReference type="AlphaFoldDB" id="M2MXN7"/>